<protein>
    <submittedName>
        <fullName evidence="4">ABC transporter related</fullName>
    </submittedName>
</protein>
<sequence>MNPSTLLSLQSVSKRYGSLAALDQVSLAIAPGEFFGLLGPNGAGKSTLMALVAGLRALDGGAITLDGQPVSSTAFAARRALGLVPQSIALYSELTAEENLRIFGELQGLRGAQLNERLDEAFAAVQLQDRRRAQVKTFSGGMQRRLNLVAALLHRPKLLLCDEPTVGVDPQSRNAIFDYLQQLNRSGVTIIYSTHYMEEAERLCSRIGIIDHGKILALGSLDELLTQLPFEEEIAFPATPATAALVSQLGAHGELTTANGAHRFRPRPAYPLSAFFALTESLGLSPRLFVSHRPSLEALFLRLTGRTLRDS</sequence>
<organism evidence="4 5">
    <name type="scientific">Opitutus terrae (strain DSM 11246 / JCM 15787 / PB90-1)</name>
    <dbReference type="NCBI Taxonomy" id="452637"/>
    <lineage>
        <taxon>Bacteria</taxon>
        <taxon>Pseudomonadati</taxon>
        <taxon>Verrucomicrobiota</taxon>
        <taxon>Opitutia</taxon>
        <taxon>Opitutales</taxon>
        <taxon>Opitutaceae</taxon>
        <taxon>Opitutus</taxon>
    </lineage>
</organism>
<dbReference type="PROSITE" id="PS50893">
    <property type="entry name" value="ABC_TRANSPORTER_2"/>
    <property type="match status" value="1"/>
</dbReference>
<evidence type="ECO:0000256" key="1">
    <source>
        <dbReference type="ARBA" id="ARBA00022741"/>
    </source>
</evidence>
<feature type="domain" description="ABC transporter" evidence="3">
    <location>
        <begin position="7"/>
        <end position="237"/>
    </location>
</feature>
<dbReference type="eggNOG" id="COG1131">
    <property type="taxonomic scope" value="Bacteria"/>
</dbReference>
<dbReference type="PROSITE" id="PS00211">
    <property type="entry name" value="ABC_TRANSPORTER_1"/>
    <property type="match status" value="1"/>
</dbReference>
<evidence type="ECO:0000259" key="3">
    <source>
        <dbReference type="PROSITE" id="PS50893"/>
    </source>
</evidence>
<dbReference type="AlphaFoldDB" id="B1ZM94"/>
<name>B1ZM94_OPITP</name>
<evidence type="ECO:0000256" key="2">
    <source>
        <dbReference type="ARBA" id="ARBA00022840"/>
    </source>
</evidence>
<dbReference type="PANTHER" id="PTHR43582">
    <property type="entry name" value="LINEARMYCIN RESISTANCE ATP-BINDING PROTEIN LNRL"/>
    <property type="match status" value="1"/>
</dbReference>
<dbReference type="SMART" id="SM00382">
    <property type="entry name" value="AAA"/>
    <property type="match status" value="1"/>
</dbReference>
<dbReference type="GO" id="GO:0005524">
    <property type="term" value="F:ATP binding"/>
    <property type="evidence" value="ECO:0007669"/>
    <property type="project" value="UniProtKB-KW"/>
</dbReference>
<dbReference type="PANTHER" id="PTHR43582:SF2">
    <property type="entry name" value="LINEARMYCIN RESISTANCE ATP-BINDING PROTEIN LNRL"/>
    <property type="match status" value="1"/>
</dbReference>
<dbReference type="OrthoDB" id="9804819at2"/>
<dbReference type="SUPFAM" id="SSF52540">
    <property type="entry name" value="P-loop containing nucleoside triphosphate hydrolases"/>
    <property type="match status" value="1"/>
</dbReference>
<dbReference type="GO" id="GO:0016887">
    <property type="term" value="F:ATP hydrolysis activity"/>
    <property type="evidence" value="ECO:0007669"/>
    <property type="project" value="InterPro"/>
</dbReference>
<dbReference type="KEGG" id="ote:Oter_0056"/>
<dbReference type="Pfam" id="PF00005">
    <property type="entry name" value="ABC_tran"/>
    <property type="match status" value="1"/>
</dbReference>
<accession>B1ZM94</accession>
<dbReference type="HOGENOM" id="CLU_000604_1_2_0"/>
<reference evidence="4 5" key="1">
    <citation type="journal article" date="2011" name="J. Bacteriol.">
        <title>Genome sequence of the verrucomicrobium Opitutus terrae PB90-1, an abundant inhabitant of rice paddy soil ecosystems.</title>
        <authorList>
            <person name="van Passel M.W."/>
            <person name="Kant R."/>
            <person name="Palva A."/>
            <person name="Copeland A."/>
            <person name="Lucas S."/>
            <person name="Lapidus A."/>
            <person name="Glavina del Rio T."/>
            <person name="Pitluck S."/>
            <person name="Goltsman E."/>
            <person name="Clum A."/>
            <person name="Sun H."/>
            <person name="Schmutz J."/>
            <person name="Larimer F.W."/>
            <person name="Land M.L."/>
            <person name="Hauser L."/>
            <person name="Kyrpides N."/>
            <person name="Mikhailova N."/>
            <person name="Richardson P.P."/>
            <person name="Janssen P.H."/>
            <person name="de Vos W.M."/>
            <person name="Smidt H."/>
        </authorList>
    </citation>
    <scope>NUCLEOTIDE SEQUENCE [LARGE SCALE GENOMIC DNA]</scope>
    <source>
        <strain evidence="5">DSM 11246 / JCM 15787 / PB90-1</strain>
    </source>
</reference>
<gene>
    <name evidence="4" type="ordered locus">Oter_0056</name>
</gene>
<evidence type="ECO:0000313" key="4">
    <source>
        <dbReference type="EMBL" id="ACB73347.1"/>
    </source>
</evidence>
<proteinExistence type="predicted"/>
<dbReference type="InterPro" id="IPR003439">
    <property type="entry name" value="ABC_transporter-like_ATP-bd"/>
</dbReference>
<dbReference type="Gene3D" id="3.40.50.300">
    <property type="entry name" value="P-loop containing nucleotide triphosphate hydrolases"/>
    <property type="match status" value="1"/>
</dbReference>
<keyword evidence="2" id="KW-0067">ATP-binding</keyword>
<dbReference type="STRING" id="452637.Oter_0056"/>
<evidence type="ECO:0000313" key="5">
    <source>
        <dbReference type="Proteomes" id="UP000007013"/>
    </source>
</evidence>
<dbReference type="EMBL" id="CP001032">
    <property type="protein sequence ID" value="ACB73347.1"/>
    <property type="molecule type" value="Genomic_DNA"/>
</dbReference>
<dbReference type="InterPro" id="IPR003593">
    <property type="entry name" value="AAA+_ATPase"/>
</dbReference>
<keyword evidence="1" id="KW-0547">Nucleotide-binding</keyword>
<keyword evidence="5" id="KW-1185">Reference proteome</keyword>
<dbReference type="RefSeq" id="WP_012372885.1">
    <property type="nucleotide sequence ID" value="NC_010571.1"/>
</dbReference>
<dbReference type="InterPro" id="IPR027417">
    <property type="entry name" value="P-loop_NTPase"/>
</dbReference>
<dbReference type="InterPro" id="IPR017871">
    <property type="entry name" value="ABC_transporter-like_CS"/>
</dbReference>
<dbReference type="Proteomes" id="UP000007013">
    <property type="component" value="Chromosome"/>
</dbReference>